<evidence type="ECO:0000313" key="2">
    <source>
        <dbReference type="Proteomes" id="UP001472677"/>
    </source>
</evidence>
<evidence type="ECO:0000313" key="1">
    <source>
        <dbReference type="EMBL" id="KAK8505417.1"/>
    </source>
</evidence>
<dbReference type="PANTHER" id="PTHR32176:SF99">
    <property type="entry name" value="PATATIN"/>
    <property type="match status" value="1"/>
</dbReference>
<dbReference type="Gene3D" id="3.40.1090.10">
    <property type="entry name" value="Cytosolic phospholipase A2 catalytic domain"/>
    <property type="match status" value="1"/>
</dbReference>
<sequence length="389" mass="42734">MADPSSAHRMATVLSIDAGGIRGLIPGTILAFLEDQLKKIDGPGARIADYFDVIAGTSTGGLITAMLTAPADGNRPKPASDINGFYIDNGPIIFANRPTSILDFPRDKPVYDDKPLRDAAEDYINEDPTSRNKITLSQTVTNAVFTTFDTKLLQPIIFSTNEAKSDVSSNANLVDVCVSTASAPIYFPAQKFETRHADGSTRTFNLVDGGVAAANPTLVGIDSIPFPKEGVPEPLDYRKLLVLSLGCGKPQDEPEYDAELVNTWGYPQWIYYRQDKSSPLIGSLFAGSVDMVDFHVAARFKSFLSQENYLRIQETDLTGDTVHFDLATDENMNNLIAIGQQLLDKPVSRVHPKTRRFEKVEGEVIITNGEALQIFAERLVHNRRHTLRS</sequence>
<reference evidence="1 2" key="1">
    <citation type="journal article" date="2024" name="G3 (Bethesda)">
        <title>Genome assembly of Hibiscus sabdariffa L. provides insights into metabolisms of medicinal natural products.</title>
        <authorList>
            <person name="Kim T."/>
        </authorList>
    </citation>
    <scope>NUCLEOTIDE SEQUENCE [LARGE SCALE GENOMIC DNA]</scope>
    <source>
        <strain evidence="1">TK-2024</strain>
        <tissue evidence="1">Old leaves</tissue>
    </source>
</reference>
<dbReference type="InterPro" id="IPR016035">
    <property type="entry name" value="Acyl_Trfase/lysoPLipase"/>
</dbReference>
<dbReference type="Proteomes" id="UP001472677">
    <property type="component" value="Unassembled WGS sequence"/>
</dbReference>
<comment type="caution">
    <text evidence="1">The sequence shown here is derived from an EMBL/GenBank/DDBJ whole genome shotgun (WGS) entry which is preliminary data.</text>
</comment>
<dbReference type="InterPro" id="IPR002641">
    <property type="entry name" value="PNPLA_dom"/>
</dbReference>
<dbReference type="PROSITE" id="PS51635">
    <property type="entry name" value="PNPLA"/>
    <property type="match status" value="1"/>
</dbReference>
<gene>
    <name evidence="1" type="ORF">V6N12_067383</name>
</gene>
<dbReference type="Pfam" id="PF01734">
    <property type="entry name" value="Patatin"/>
    <property type="match status" value="1"/>
</dbReference>
<proteinExistence type="predicted"/>
<accession>A0ABR2BEC7</accession>
<dbReference type="PANTHER" id="PTHR32176">
    <property type="entry name" value="XYLOSE ISOMERASE"/>
    <property type="match status" value="1"/>
</dbReference>
<dbReference type="EMBL" id="JBBPBM010000128">
    <property type="protein sequence ID" value="KAK8505417.1"/>
    <property type="molecule type" value="Genomic_DNA"/>
</dbReference>
<organism evidence="1 2">
    <name type="scientific">Hibiscus sabdariffa</name>
    <name type="common">roselle</name>
    <dbReference type="NCBI Taxonomy" id="183260"/>
    <lineage>
        <taxon>Eukaryota</taxon>
        <taxon>Viridiplantae</taxon>
        <taxon>Streptophyta</taxon>
        <taxon>Embryophyta</taxon>
        <taxon>Tracheophyta</taxon>
        <taxon>Spermatophyta</taxon>
        <taxon>Magnoliopsida</taxon>
        <taxon>eudicotyledons</taxon>
        <taxon>Gunneridae</taxon>
        <taxon>Pentapetalae</taxon>
        <taxon>rosids</taxon>
        <taxon>malvids</taxon>
        <taxon>Malvales</taxon>
        <taxon>Malvaceae</taxon>
        <taxon>Malvoideae</taxon>
        <taxon>Hibiscus</taxon>
    </lineage>
</organism>
<protein>
    <submittedName>
        <fullName evidence="1">Uncharacterized protein</fullName>
    </submittedName>
</protein>
<name>A0ABR2BEC7_9ROSI</name>
<dbReference type="SUPFAM" id="SSF52151">
    <property type="entry name" value="FabD/lysophospholipase-like"/>
    <property type="match status" value="1"/>
</dbReference>
<keyword evidence="2" id="KW-1185">Reference proteome</keyword>